<sequence>MSSEALTLAVYFVQWTLGAPEHTPNIDLVLGKWGDGVEAQERVLVSLLYRPAPSGGSFMVIDGEGRHSNRQAICGRGLGRAEVIGTPLAGEVFALVDAIWLTDPRISEVKELDNAA</sequence>
<protein>
    <submittedName>
        <fullName evidence="1">Uncharacterized protein</fullName>
    </submittedName>
</protein>
<dbReference type="RefSeq" id="WP_376852469.1">
    <property type="nucleotide sequence ID" value="NZ_JBHSMF010000011.1"/>
</dbReference>
<organism evidence="1 2">
    <name type="scientific">Caenimonas terrae</name>
    <dbReference type="NCBI Taxonomy" id="696074"/>
    <lineage>
        <taxon>Bacteria</taxon>
        <taxon>Pseudomonadati</taxon>
        <taxon>Pseudomonadota</taxon>
        <taxon>Betaproteobacteria</taxon>
        <taxon>Burkholderiales</taxon>
        <taxon>Comamonadaceae</taxon>
        <taxon>Caenimonas</taxon>
    </lineage>
</organism>
<proteinExistence type="predicted"/>
<dbReference type="Proteomes" id="UP001596037">
    <property type="component" value="Unassembled WGS sequence"/>
</dbReference>
<reference evidence="2" key="1">
    <citation type="journal article" date="2019" name="Int. J. Syst. Evol. Microbiol.">
        <title>The Global Catalogue of Microorganisms (GCM) 10K type strain sequencing project: providing services to taxonomists for standard genome sequencing and annotation.</title>
        <authorList>
            <consortium name="The Broad Institute Genomics Platform"/>
            <consortium name="The Broad Institute Genome Sequencing Center for Infectious Disease"/>
            <person name="Wu L."/>
            <person name="Ma J."/>
        </authorList>
    </citation>
    <scope>NUCLEOTIDE SEQUENCE [LARGE SCALE GENOMIC DNA]</scope>
    <source>
        <strain evidence="2">CCUG 57401</strain>
    </source>
</reference>
<accession>A0ABW0NJH6</accession>
<comment type="caution">
    <text evidence="1">The sequence shown here is derived from an EMBL/GenBank/DDBJ whole genome shotgun (WGS) entry which is preliminary data.</text>
</comment>
<gene>
    <name evidence="1" type="ORF">ACFPOE_21925</name>
</gene>
<evidence type="ECO:0000313" key="1">
    <source>
        <dbReference type="EMBL" id="MFC5500217.1"/>
    </source>
</evidence>
<dbReference type="EMBL" id="JBHSMF010000011">
    <property type="protein sequence ID" value="MFC5500217.1"/>
    <property type="molecule type" value="Genomic_DNA"/>
</dbReference>
<evidence type="ECO:0000313" key="2">
    <source>
        <dbReference type="Proteomes" id="UP001596037"/>
    </source>
</evidence>
<name>A0ABW0NJH6_9BURK</name>
<keyword evidence="2" id="KW-1185">Reference proteome</keyword>